<accession>A0ABN9LH93</accession>
<feature type="non-terminal residue" evidence="1">
    <location>
        <position position="1"/>
    </location>
</feature>
<reference evidence="1" key="1">
    <citation type="submission" date="2023-07" db="EMBL/GenBank/DDBJ databases">
        <authorList>
            <person name="Stuckert A."/>
        </authorList>
    </citation>
    <scope>NUCLEOTIDE SEQUENCE</scope>
</reference>
<dbReference type="EMBL" id="CAUEEQ010016179">
    <property type="protein sequence ID" value="CAJ0940064.1"/>
    <property type="molecule type" value="Genomic_DNA"/>
</dbReference>
<organism evidence="1 2">
    <name type="scientific">Ranitomeya imitator</name>
    <name type="common">mimic poison frog</name>
    <dbReference type="NCBI Taxonomy" id="111125"/>
    <lineage>
        <taxon>Eukaryota</taxon>
        <taxon>Metazoa</taxon>
        <taxon>Chordata</taxon>
        <taxon>Craniata</taxon>
        <taxon>Vertebrata</taxon>
        <taxon>Euteleostomi</taxon>
        <taxon>Amphibia</taxon>
        <taxon>Batrachia</taxon>
        <taxon>Anura</taxon>
        <taxon>Neobatrachia</taxon>
        <taxon>Hyloidea</taxon>
        <taxon>Dendrobatidae</taxon>
        <taxon>Dendrobatinae</taxon>
        <taxon>Ranitomeya</taxon>
    </lineage>
</organism>
<comment type="caution">
    <text evidence="1">The sequence shown here is derived from an EMBL/GenBank/DDBJ whole genome shotgun (WGS) entry which is preliminary data.</text>
</comment>
<dbReference type="Proteomes" id="UP001176940">
    <property type="component" value="Unassembled WGS sequence"/>
</dbReference>
<gene>
    <name evidence="1" type="ORF">RIMI_LOCUS8228618</name>
</gene>
<evidence type="ECO:0000313" key="1">
    <source>
        <dbReference type="EMBL" id="CAJ0940064.1"/>
    </source>
</evidence>
<evidence type="ECO:0000313" key="2">
    <source>
        <dbReference type="Proteomes" id="UP001176940"/>
    </source>
</evidence>
<protein>
    <submittedName>
        <fullName evidence="1">Uncharacterized protein</fullName>
    </submittedName>
</protein>
<keyword evidence="2" id="KW-1185">Reference proteome</keyword>
<sequence>FLATGESLSSLHFQYQLGISTLSGIVADTCRALWNVLRDEFMPLPTVDMWLEVAEKFWSLQKFFKQTCLMGKKWLGRPCNFQNQRGKAGDWGPMFIAWEGVVTWISYNPCDLLSLSSSQTNDGFGQRNLRKRLEKPNRNILKK</sequence>
<name>A0ABN9LH93_9NEOB</name>
<proteinExistence type="predicted"/>